<keyword evidence="10" id="KW-1185">Reference proteome</keyword>
<evidence type="ECO:0000313" key="11">
    <source>
        <dbReference type="RefSeq" id="XP_034245862.1"/>
    </source>
</evidence>
<dbReference type="InterPro" id="IPR012724">
    <property type="entry name" value="DnaJ"/>
</dbReference>
<keyword evidence="1 6" id="KW-0479">Metal-binding</keyword>
<dbReference type="CDD" id="cd10719">
    <property type="entry name" value="DnaJ_zf"/>
    <property type="match status" value="1"/>
</dbReference>
<gene>
    <name evidence="11" type="primary">LOC117647957</name>
</gene>
<dbReference type="InterPro" id="IPR036410">
    <property type="entry name" value="HSP_DnaJ_Cys-rich_dom_sf"/>
</dbReference>
<evidence type="ECO:0000256" key="2">
    <source>
        <dbReference type="ARBA" id="ARBA00022737"/>
    </source>
</evidence>
<protein>
    <submittedName>
        <fullName evidence="11">Protein tumorous imaginal discs, mitochondrial-like</fullName>
    </submittedName>
</protein>
<dbReference type="Gene3D" id="2.60.260.20">
    <property type="entry name" value="Urease metallochaperone UreE, N-terminal domain"/>
    <property type="match status" value="2"/>
</dbReference>
<dbReference type="Proteomes" id="UP000515158">
    <property type="component" value="Unplaced"/>
</dbReference>
<dbReference type="FunFam" id="2.60.260.20:FF:000005">
    <property type="entry name" value="Chaperone protein dnaJ 1, mitochondrial"/>
    <property type="match status" value="1"/>
</dbReference>
<dbReference type="SMART" id="SM00271">
    <property type="entry name" value="DnaJ"/>
    <property type="match status" value="1"/>
</dbReference>
<evidence type="ECO:0000259" key="9">
    <source>
        <dbReference type="PROSITE" id="PS51188"/>
    </source>
</evidence>
<dbReference type="PRINTS" id="PR00625">
    <property type="entry name" value="JDOMAIN"/>
</dbReference>
<dbReference type="RefSeq" id="XP_034245862.1">
    <property type="nucleotide sequence ID" value="XM_034389971.1"/>
</dbReference>
<evidence type="ECO:0000256" key="6">
    <source>
        <dbReference type="PROSITE-ProRule" id="PRU00546"/>
    </source>
</evidence>
<feature type="compositionally biased region" description="Basic and acidic residues" evidence="7">
    <location>
        <begin position="513"/>
        <end position="529"/>
    </location>
</feature>
<evidence type="ECO:0000256" key="5">
    <source>
        <dbReference type="ARBA" id="ARBA00023186"/>
    </source>
</evidence>
<keyword evidence="3 6" id="KW-0863">Zinc-finger</keyword>
<dbReference type="GO" id="GO:0031072">
    <property type="term" value="F:heat shock protein binding"/>
    <property type="evidence" value="ECO:0007669"/>
    <property type="project" value="InterPro"/>
</dbReference>
<dbReference type="PROSITE" id="PS51188">
    <property type="entry name" value="ZF_CR"/>
    <property type="match status" value="1"/>
</dbReference>
<dbReference type="HAMAP" id="MF_01152">
    <property type="entry name" value="DnaJ"/>
    <property type="match status" value="1"/>
</dbReference>
<dbReference type="GO" id="GO:0008270">
    <property type="term" value="F:zinc ion binding"/>
    <property type="evidence" value="ECO:0007669"/>
    <property type="project" value="UniProtKB-KW"/>
</dbReference>
<keyword evidence="2" id="KW-0677">Repeat</keyword>
<feature type="zinc finger region" description="CR-type" evidence="6">
    <location>
        <begin position="226"/>
        <end position="304"/>
    </location>
</feature>
<proteinExistence type="inferred from homology"/>
<dbReference type="FunCoup" id="A0A6P8ZC34">
    <property type="interactions" value="1797"/>
</dbReference>
<dbReference type="GO" id="GO:0006457">
    <property type="term" value="P:protein folding"/>
    <property type="evidence" value="ECO:0007669"/>
    <property type="project" value="InterPro"/>
</dbReference>
<dbReference type="InterPro" id="IPR036869">
    <property type="entry name" value="J_dom_sf"/>
</dbReference>
<accession>A0A6P8ZC34</accession>
<keyword evidence="5" id="KW-0143">Chaperone</keyword>
<evidence type="ECO:0000256" key="3">
    <source>
        <dbReference type="ARBA" id="ARBA00022771"/>
    </source>
</evidence>
<dbReference type="InterPro" id="IPR001305">
    <property type="entry name" value="HSP_DnaJ_Cys-rich_dom"/>
</dbReference>
<dbReference type="SUPFAM" id="SSF57938">
    <property type="entry name" value="DnaJ/Hsp40 cysteine-rich domain"/>
    <property type="match status" value="1"/>
</dbReference>
<dbReference type="InParanoid" id="A0A6P8ZC34"/>
<feature type="compositionally biased region" description="Basic and acidic residues" evidence="7">
    <location>
        <begin position="456"/>
        <end position="466"/>
    </location>
</feature>
<dbReference type="FunFam" id="2.10.230.10:FF:000002">
    <property type="entry name" value="Molecular chaperone DnaJ"/>
    <property type="match status" value="1"/>
</dbReference>
<evidence type="ECO:0000259" key="8">
    <source>
        <dbReference type="PROSITE" id="PS50076"/>
    </source>
</evidence>
<evidence type="ECO:0000256" key="7">
    <source>
        <dbReference type="SAM" id="MobiDB-lite"/>
    </source>
</evidence>
<dbReference type="PROSITE" id="PS00636">
    <property type="entry name" value="DNAJ_1"/>
    <property type="match status" value="1"/>
</dbReference>
<dbReference type="InterPro" id="IPR051938">
    <property type="entry name" value="Apopto_cytoskel_mod"/>
</dbReference>
<dbReference type="FunFam" id="1.10.287.110:FF:000075">
    <property type="entry name" value="Uncharacterized protein, isoform D"/>
    <property type="match status" value="1"/>
</dbReference>
<dbReference type="InterPro" id="IPR001623">
    <property type="entry name" value="DnaJ_domain"/>
</dbReference>
<organism evidence="11">
    <name type="scientific">Thrips palmi</name>
    <name type="common">Melon thrips</name>
    <dbReference type="NCBI Taxonomy" id="161013"/>
    <lineage>
        <taxon>Eukaryota</taxon>
        <taxon>Metazoa</taxon>
        <taxon>Ecdysozoa</taxon>
        <taxon>Arthropoda</taxon>
        <taxon>Hexapoda</taxon>
        <taxon>Insecta</taxon>
        <taxon>Pterygota</taxon>
        <taxon>Neoptera</taxon>
        <taxon>Paraneoptera</taxon>
        <taxon>Thysanoptera</taxon>
        <taxon>Terebrantia</taxon>
        <taxon>Thripoidea</taxon>
        <taxon>Thripidae</taxon>
        <taxon>Thrips</taxon>
    </lineage>
</organism>
<dbReference type="GO" id="GO:0005524">
    <property type="term" value="F:ATP binding"/>
    <property type="evidence" value="ECO:0007669"/>
    <property type="project" value="InterPro"/>
</dbReference>
<dbReference type="InterPro" id="IPR018253">
    <property type="entry name" value="DnaJ_domain_CS"/>
</dbReference>
<reference evidence="11" key="1">
    <citation type="submission" date="2025-08" db="UniProtKB">
        <authorList>
            <consortium name="RefSeq"/>
        </authorList>
    </citation>
    <scope>IDENTIFICATION</scope>
    <source>
        <tissue evidence="11">Total insect</tissue>
    </source>
</reference>
<dbReference type="KEGG" id="tpal:117647957"/>
<evidence type="ECO:0000313" key="10">
    <source>
        <dbReference type="Proteomes" id="UP000515158"/>
    </source>
</evidence>
<feature type="domain" description="J" evidence="8">
    <location>
        <begin position="77"/>
        <end position="142"/>
    </location>
</feature>
<dbReference type="GO" id="GO:0005739">
    <property type="term" value="C:mitochondrion"/>
    <property type="evidence" value="ECO:0007669"/>
    <property type="project" value="TreeGrafter"/>
</dbReference>
<dbReference type="InterPro" id="IPR002939">
    <property type="entry name" value="DnaJ_C"/>
</dbReference>
<dbReference type="GO" id="GO:0009408">
    <property type="term" value="P:response to heat"/>
    <property type="evidence" value="ECO:0007669"/>
    <property type="project" value="InterPro"/>
</dbReference>
<dbReference type="Gene3D" id="2.10.230.10">
    <property type="entry name" value="Heat shock protein DnaJ, cysteine-rich domain"/>
    <property type="match status" value="1"/>
</dbReference>
<dbReference type="GO" id="GO:0043066">
    <property type="term" value="P:negative regulation of apoptotic process"/>
    <property type="evidence" value="ECO:0007669"/>
    <property type="project" value="TreeGrafter"/>
</dbReference>
<name>A0A6P8ZC34_THRPL</name>
<dbReference type="Pfam" id="PF00226">
    <property type="entry name" value="DnaJ"/>
    <property type="match status" value="1"/>
</dbReference>
<dbReference type="PANTHER" id="PTHR44145:SF3">
    <property type="entry name" value="DNAJ HOMOLOG SUBFAMILY A MEMBER 3, MITOCHONDRIAL"/>
    <property type="match status" value="1"/>
</dbReference>
<dbReference type="CDD" id="cd06257">
    <property type="entry name" value="DnaJ"/>
    <property type="match status" value="1"/>
</dbReference>
<dbReference type="Pfam" id="PF00684">
    <property type="entry name" value="DnaJ_CXXCXGXG"/>
    <property type="match status" value="1"/>
</dbReference>
<dbReference type="SUPFAM" id="SSF46565">
    <property type="entry name" value="Chaperone J-domain"/>
    <property type="match status" value="1"/>
</dbReference>
<dbReference type="SUPFAM" id="SSF49493">
    <property type="entry name" value="HSP40/DnaJ peptide-binding domain"/>
    <property type="match status" value="2"/>
</dbReference>
<dbReference type="GeneID" id="117647957"/>
<keyword evidence="4 6" id="KW-0862">Zinc</keyword>
<feature type="region of interest" description="Disordered" evidence="7">
    <location>
        <begin position="456"/>
        <end position="529"/>
    </location>
</feature>
<dbReference type="GO" id="GO:0007005">
    <property type="term" value="P:mitochondrion organization"/>
    <property type="evidence" value="ECO:0007669"/>
    <property type="project" value="TreeGrafter"/>
</dbReference>
<dbReference type="OrthoDB" id="10256793at2759"/>
<dbReference type="AlphaFoldDB" id="A0A6P8ZC34"/>
<dbReference type="Pfam" id="PF01556">
    <property type="entry name" value="DnaJ_C"/>
    <property type="match status" value="1"/>
</dbReference>
<evidence type="ECO:0000256" key="1">
    <source>
        <dbReference type="ARBA" id="ARBA00022723"/>
    </source>
</evidence>
<dbReference type="InterPro" id="IPR008971">
    <property type="entry name" value="HSP40/DnaJ_pept-bd"/>
</dbReference>
<evidence type="ECO:0000256" key="4">
    <source>
        <dbReference type="ARBA" id="ARBA00022833"/>
    </source>
</evidence>
<dbReference type="Gene3D" id="1.10.287.110">
    <property type="entry name" value="DnaJ domain"/>
    <property type="match status" value="1"/>
</dbReference>
<dbReference type="GO" id="GO:0051082">
    <property type="term" value="F:unfolded protein binding"/>
    <property type="evidence" value="ECO:0007669"/>
    <property type="project" value="InterPro"/>
</dbReference>
<feature type="domain" description="CR-type" evidence="9">
    <location>
        <begin position="226"/>
        <end position="304"/>
    </location>
</feature>
<dbReference type="PROSITE" id="PS50076">
    <property type="entry name" value="DNAJ_2"/>
    <property type="match status" value="1"/>
</dbReference>
<dbReference type="CDD" id="cd10747">
    <property type="entry name" value="DnaJ_C"/>
    <property type="match status" value="1"/>
</dbReference>
<feature type="compositionally biased region" description="Polar residues" evidence="7">
    <location>
        <begin position="499"/>
        <end position="512"/>
    </location>
</feature>
<sequence>MATRGLVRIFNFKSPSFNNFSILSTRPSDKCLSCSRISGLAAVCGTARLYNDVLGTCNQHTGSARGFHTSSSLFKKDYYDVLGVSKKSDPKEIKKAYYQLAKKYHPDTNKDDPNASKKFQEVSEAYEVLSDENKRREYDAWGTTSEQMGREGGGGGGFGARRGSGAGAGTQQRWEYRASVDPEELFRKIFGEHGFQGFNDFAESAFGFGAGQEVTIELTFAQAARGINKDIDVNIVDTCQKCKGTRAEPGTKATKCQSCNGSGMETIKTGPFVMRAPCRVCNGTTMVIRHPCQECGGNGKTLQRKRVTVPVPAGVQDGQTLRMTVGRKELFVTVRVQKSPYFKQQGADVHTDADISLSQAVLGGTIRVQGVYEDQTIQISPLTSSHTKICLKAKGMKLVSGYGYGDHYVTIKIKMPKSLTPEQKELLTAYAELEEDTPGTIFGLTIKKDGRKVRLFPKDDPKKISDSDSVENGVSEKSASKADGQENSNDEPVKKENSSESTDSTPVANKSKSVIDENTKKEAEEKVRQ</sequence>
<dbReference type="PANTHER" id="PTHR44145">
    <property type="entry name" value="DNAJ HOMOLOG SUBFAMILY A MEMBER 3, MITOCHONDRIAL"/>
    <property type="match status" value="1"/>
</dbReference>